<dbReference type="EC" id="3.4.13.22" evidence="9 10"/>
<keyword evidence="12" id="KW-1185">Reference proteome</keyword>
<keyword evidence="7 9" id="KW-0482">Metalloprotease</keyword>
<evidence type="ECO:0000256" key="5">
    <source>
        <dbReference type="ARBA" id="ARBA00022833"/>
    </source>
</evidence>
<dbReference type="OrthoDB" id="9801430at2"/>
<keyword evidence="2 9" id="KW-0645">Protease</keyword>
<dbReference type="CDD" id="cd14843">
    <property type="entry name" value="D-Ala-D-Ala_dipeptidase_like"/>
    <property type="match status" value="1"/>
</dbReference>
<dbReference type="PANTHER" id="PTHR43126">
    <property type="entry name" value="D-ALANYL-D-ALANINE DIPEPTIDASE"/>
    <property type="match status" value="1"/>
</dbReference>
<evidence type="ECO:0000256" key="8">
    <source>
        <dbReference type="ARBA" id="ARBA00023316"/>
    </source>
</evidence>
<keyword evidence="8 10" id="KW-0961">Cell wall biogenesis/degradation</keyword>
<dbReference type="SUPFAM" id="SSF55166">
    <property type="entry name" value="Hedgehog/DD-peptidase"/>
    <property type="match status" value="1"/>
</dbReference>
<dbReference type="InterPro" id="IPR000755">
    <property type="entry name" value="A_A_dipeptidase"/>
</dbReference>
<evidence type="ECO:0000256" key="6">
    <source>
        <dbReference type="ARBA" id="ARBA00022997"/>
    </source>
</evidence>
<organism evidence="11 12">
    <name type="scientific">Tolypothrix bouteillei VB521301</name>
    <dbReference type="NCBI Taxonomy" id="1479485"/>
    <lineage>
        <taxon>Bacteria</taxon>
        <taxon>Bacillati</taxon>
        <taxon>Cyanobacteriota</taxon>
        <taxon>Cyanophyceae</taxon>
        <taxon>Nostocales</taxon>
        <taxon>Tolypothrichaceae</taxon>
        <taxon>Tolypothrix</taxon>
    </lineage>
</organism>
<dbReference type="AlphaFoldDB" id="A0A8S9TCX4"/>
<keyword evidence="6 9" id="KW-0224">Dipeptidase</keyword>
<evidence type="ECO:0000313" key="12">
    <source>
        <dbReference type="Proteomes" id="UP000029738"/>
    </source>
</evidence>
<proteinExistence type="inferred from homology"/>
<comment type="cofactor">
    <cofactor evidence="9">
        <name>Zn(2+)</name>
        <dbReference type="ChEBI" id="CHEBI:29105"/>
    </cofactor>
    <text evidence="9">Binds 1 zinc ion per subunit.</text>
</comment>
<keyword evidence="4 9" id="KW-0378">Hydrolase</keyword>
<dbReference type="RefSeq" id="WP_050046689.1">
    <property type="nucleotide sequence ID" value="NZ_JHEG04000001.1"/>
</dbReference>
<evidence type="ECO:0000256" key="1">
    <source>
        <dbReference type="ARBA" id="ARBA00001362"/>
    </source>
</evidence>
<feature type="binding site" evidence="9">
    <location>
        <position position="134"/>
    </location>
    <ligand>
        <name>Zn(2+)</name>
        <dbReference type="ChEBI" id="CHEBI:29105"/>
        <note>catalytic</note>
    </ligand>
</feature>
<dbReference type="GO" id="GO:0160237">
    <property type="term" value="F:D-Ala-D-Ala dipeptidase activity"/>
    <property type="evidence" value="ECO:0007669"/>
    <property type="project" value="UniProtKB-EC"/>
</dbReference>
<reference evidence="11" key="1">
    <citation type="journal article" date="2015" name="Genome Announc.">
        <title>Draft Genome Sequence of Tolypothrix boutellei Strain VB521301.</title>
        <authorList>
            <person name="Chandrababunaidu M.M."/>
            <person name="Singh D."/>
            <person name="Sen D."/>
            <person name="Bhan S."/>
            <person name="Das S."/>
            <person name="Gupta A."/>
            <person name="Adhikary S.P."/>
            <person name="Tripathy S."/>
        </authorList>
    </citation>
    <scope>NUCLEOTIDE SEQUENCE</scope>
    <source>
        <strain evidence="11">VB521301</strain>
    </source>
</reference>
<dbReference type="InterPro" id="IPR009045">
    <property type="entry name" value="Zn_M74/Hedgehog-like"/>
</dbReference>
<gene>
    <name evidence="11" type="ORF">DA73_0400030310</name>
</gene>
<dbReference type="Pfam" id="PF01427">
    <property type="entry name" value="Peptidase_M15"/>
    <property type="match status" value="1"/>
</dbReference>
<evidence type="ECO:0000256" key="3">
    <source>
        <dbReference type="ARBA" id="ARBA00022723"/>
    </source>
</evidence>
<evidence type="ECO:0000256" key="10">
    <source>
        <dbReference type="PIRNR" id="PIRNR026671"/>
    </source>
</evidence>
<feature type="site" description="Transition state stabilizer" evidence="9">
    <location>
        <position position="80"/>
    </location>
</feature>
<keyword evidence="3 9" id="KW-0479">Metal-binding</keyword>
<dbReference type="EMBL" id="JHEG04000001">
    <property type="protein sequence ID" value="KAF3889299.1"/>
    <property type="molecule type" value="Genomic_DNA"/>
</dbReference>
<comment type="catalytic activity">
    <reaction evidence="1 9 10">
        <text>D-alanyl-D-alanine + H2O = 2 D-alanine</text>
        <dbReference type="Rhea" id="RHEA:20661"/>
        <dbReference type="ChEBI" id="CHEBI:15377"/>
        <dbReference type="ChEBI" id="CHEBI:57416"/>
        <dbReference type="ChEBI" id="CHEBI:57822"/>
        <dbReference type="EC" id="3.4.13.22"/>
    </reaction>
</comment>
<dbReference type="Proteomes" id="UP000029738">
    <property type="component" value="Unassembled WGS sequence"/>
</dbReference>
<dbReference type="Gene3D" id="3.30.1380.10">
    <property type="match status" value="1"/>
</dbReference>
<feature type="binding site" evidence="9">
    <location>
        <position position="127"/>
    </location>
    <ligand>
        <name>Zn(2+)</name>
        <dbReference type="ChEBI" id="CHEBI:29105"/>
        <note>catalytic</note>
    </ligand>
</feature>
<feature type="active site" description="Proton donor/acceptor" evidence="9">
    <location>
        <position position="196"/>
    </location>
</feature>
<keyword evidence="5 9" id="KW-0862">Zinc</keyword>
<feature type="binding site" evidence="9">
    <location>
        <position position="199"/>
    </location>
    <ligand>
        <name>Zn(2+)</name>
        <dbReference type="ChEBI" id="CHEBI:29105"/>
        <note>catalytic</note>
    </ligand>
</feature>
<evidence type="ECO:0000256" key="7">
    <source>
        <dbReference type="ARBA" id="ARBA00023049"/>
    </source>
</evidence>
<evidence type="ECO:0000256" key="9">
    <source>
        <dbReference type="HAMAP-Rule" id="MF_01924"/>
    </source>
</evidence>
<comment type="similarity">
    <text evidence="9 10">Belongs to the peptidase M15D family.</text>
</comment>
<comment type="caution">
    <text evidence="11">The sequence shown here is derived from an EMBL/GenBank/DDBJ whole genome shotgun (WGS) entry which is preliminary data.</text>
</comment>
<evidence type="ECO:0000256" key="4">
    <source>
        <dbReference type="ARBA" id="ARBA00022801"/>
    </source>
</evidence>
<comment type="function">
    <text evidence="9 10">Catalyzes hydrolysis of the D-alanyl-D-alanine dipeptide.</text>
</comment>
<sequence>MATIRENPIFRIVWQQTPIQECGEPMIDLSKFNFVLDPVYFKQGISNSPVCFVREQVAHKLQRVQDNLGRYRLKIWDTWRPRSLQAKLYDYYRSKLAFEHPDWDKLRLDEEMTIFVARPDINLIPPHSTGGAVDITLVDQNGKELDMGTDFDHFGPEAASLYFESQQQERSAEICSNRRLLRSAMSAEGFRFDEFEWWHFDFGNQCWAAAFGYSFAIYDEISEPLHTSI</sequence>
<dbReference type="GO" id="GO:0006508">
    <property type="term" value="P:proteolysis"/>
    <property type="evidence" value="ECO:0007669"/>
    <property type="project" value="UniProtKB-KW"/>
</dbReference>
<evidence type="ECO:0000256" key="2">
    <source>
        <dbReference type="ARBA" id="ARBA00022670"/>
    </source>
</evidence>
<reference evidence="11" key="2">
    <citation type="submission" date="2019-11" db="EMBL/GenBank/DDBJ databases">
        <title>Improved Assembly of Tolypothrix boutellei genome.</title>
        <authorList>
            <person name="Sarangi A.N."/>
            <person name="Mukherjee M."/>
            <person name="Ghosh S."/>
            <person name="Singh D."/>
            <person name="Das A."/>
            <person name="Kant S."/>
            <person name="Prusty A."/>
            <person name="Tripathy S."/>
        </authorList>
    </citation>
    <scope>NUCLEOTIDE SEQUENCE</scope>
    <source>
        <strain evidence="11">VB521301</strain>
    </source>
</reference>
<dbReference type="GO" id="GO:0071555">
    <property type="term" value="P:cell wall organization"/>
    <property type="evidence" value="ECO:0007669"/>
    <property type="project" value="UniProtKB-KW"/>
</dbReference>
<dbReference type="PIRSF" id="PIRSF026671">
    <property type="entry name" value="AA_dipeptidase"/>
    <property type="match status" value="1"/>
</dbReference>
<dbReference type="HAMAP" id="MF_01924">
    <property type="entry name" value="A_A_dipeptidase"/>
    <property type="match status" value="1"/>
</dbReference>
<protein>
    <recommendedName>
        <fullName evidence="9 10">D-alanyl-D-alanine dipeptidase</fullName>
        <shortName evidence="9 10">D-Ala-D-Ala dipeptidase</shortName>
        <ecNumber evidence="9 10">3.4.13.22</ecNumber>
    </recommendedName>
</protein>
<dbReference type="GO" id="GO:0008237">
    <property type="term" value="F:metallopeptidase activity"/>
    <property type="evidence" value="ECO:0007669"/>
    <property type="project" value="UniProtKB-KW"/>
</dbReference>
<accession>A0A8S9TCX4</accession>
<evidence type="ECO:0000313" key="11">
    <source>
        <dbReference type="EMBL" id="KAF3889299.1"/>
    </source>
</evidence>
<name>A0A8S9TCX4_9CYAN</name>
<dbReference type="GO" id="GO:0008270">
    <property type="term" value="F:zinc ion binding"/>
    <property type="evidence" value="ECO:0007669"/>
    <property type="project" value="UniProtKB-UniRule"/>
</dbReference>